<sequence length="135" mass="13663">MGIDRIGKGGPTLPTTTTAEVGKSGQSFEATLAEKVDKADKAEKASSVGAVEATATSPLERLRAGQIDLNGYLDLKVHQAVSHLSGTGGLGGLSPQALDTIKRALREQLATDPTLSDLVKGASGQTPALPGAEGT</sequence>
<dbReference type="RefSeq" id="WP_394823767.1">
    <property type="nucleotide sequence ID" value="NZ_CP089984.1"/>
</dbReference>
<feature type="region of interest" description="Disordered" evidence="1">
    <location>
        <begin position="1"/>
        <end position="60"/>
    </location>
</feature>
<keyword evidence="3" id="KW-1185">Reference proteome</keyword>
<organism evidence="2 3">
    <name type="scientific">Pendulispora albinea</name>
    <dbReference type="NCBI Taxonomy" id="2741071"/>
    <lineage>
        <taxon>Bacteria</taxon>
        <taxon>Pseudomonadati</taxon>
        <taxon>Myxococcota</taxon>
        <taxon>Myxococcia</taxon>
        <taxon>Myxococcales</taxon>
        <taxon>Sorangiineae</taxon>
        <taxon>Pendulisporaceae</taxon>
        <taxon>Pendulispora</taxon>
    </lineage>
</organism>
<evidence type="ECO:0000313" key="2">
    <source>
        <dbReference type="EMBL" id="WXB14150.1"/>
    </source>
</evidence>
<evidence type="ECO:0000256" key="1">
    <source>
        <dbReference type="SAM" id="MobiDB-lite"/>
    </source>
</evidence>
<name>A0ABZ2LTU0_9BACT</name>
<accession>A0ABZ2LTU0</accession>
<reference evidence="2 3" key="1">
    <citation type="submission" date="2021-12" db="EMBL/GenBank/DDBJ databases">
        <title>Discovery of the Pendulisporaceae a myxobacterial family with distinct sporulation behavior and unique specialized metabolism.</title>
        <authorList>
            <person name="Garcia R."/>
            <person name="Popoff A."/>
            <person name="Bader C.D."/>
            <person name="Loehr J."/>
            <person name="Walesch S."/>
            <person name="Walt C."/>
            <person name="Boldt J."/>
            <person name="Bunk B."/>
            <person name="Haeckl F.J.F.P.J."/>
            <person name="Gunesch A.P."/>
            <person name="Birkelbach J."/>
            <person name="Nuebel U."/>
            <person name="Pietschmann T."/>
            <person name="Bach T."/>
            <person name="Mueller R."/>
        </authorList>
    </citation>
    <scope>NUCLEOTIDE SEQUENCE [LARGE SCALE GENOMIC DNA]</scope>
    <source>
        <strain evidence="2 3">MSr11954</strain>
    </source>
</reference>
<proteinExistence type="predicted"/>
<evidence type="ECO:0000313" key="3">
    <source>
        <dbReference type="Proteomes" id="UP001370348"/>
    </source>
</evidence>
<protein>
    <submittedName>
        <fullName evidence="2">Uncharacterized protein</fullName>
    </submittedName>
</protein>
<dbReference type="EMBL" id="CP089984">
    <property type="protein sequence ID" value="WXB14150.1"/>
    <property type="molecule type" value="Genomic_DNA"/>
</dbReference>
<gene>
    <name evidence="2" type="ORF">LZC94_40760</name>
</gene>
<feature type="region of interest" description="Disordered" evidence="1">
    <location>
        <begin position="112"/>
        <end position="135"/>
    </location>
</feature>
<feature type="compositionally biased region" description="Basic and acidic residues" evidence="1">
    <location>
        <begin position="32"/>
        <end position="44"/>
    </location>
</feature>
<dbReference type="Proteomes" id="UP001370348">
    <property type="component" value="Chromosome"/>
</dbReference>